<evidence type="ECO:0000313" key="7">
    <source>
        <dbReference type="Proteomes" id="UP000663845"/>
    </source>
</evidence>
<reference evidence="3" key="1">
    <citation type="submission" date="2021-02" db="EMBL/GenBank/DDBJ databases">
        <authorList>
            <person name="Nowell W R."/>
        </authorList>
    </citation>
    <scope>NUCLEOTIDE SEQUENCE</scope>
</reference>
<keyword evidence="2" id="KW-0812">Transmembrane</keyword>
<sequence length="382" mass="42963">MDESMNSVHSISAMDISPATSPKMTLNPIPSNHLLLNAFQQQQESLSNMLFSVERQIISKNPIPDDYDNNSNSLCLYTTVLTDNNIQTNPDESNQPRQRIKVEPVSTVVDSNSVVNKTELKSSRQSISKLIFLIPLLFLILYIIIQHKSTSSILPRTSNWQNASEYLSKNLIGQDQGLEQFKDAMIKHKNFSIVIIEGSIGTGKTYLASSLEKFVSTTLISTNDLLGLSKHHWTEPDHLSLYLSSCLSPSLFQFLIIDDLDLLTTNEQYCQILTSALHSINKNKNLFILLLQTGKMASKCKESFDNITTKSIQFNKLQRQHIRTCIENEADTQNVQPPLNDQQIENILNSIEYTNEQGILYGTTGCKQIPSLVMLASKKGSY</sequence>
<evidence type="ECO:0000256" key="2">
    <source>
        <dbReference type="SAM" id="Phobius"/>
    </source>
</evidence>
<organism evidence="3 7">
    <name type="scientific">Adineta steineri</name>
    <dbReference type="NCBI Taxonomy" id="433720"/>
    <lineage>
        <taxon>Eukaryota</taxon>
        <taxon>Metazoa</taxon>
        <taxon>Spiralia</taxon>
        <taxon>Gnathifera</taxon>
        <taxon>Rotifera</taxon>
        <taxon>Eurotatoria</taxon>
        <taxon>Bdelloidea</taxon>
        <taxon>Adinetida</taxon>
        <taxon>Adinetidae</taxon>
        <taxon>Adineta</taxon>
    </lineage>
</organism>
<dbReference type="OrthoDB" id="47330at2759"/>
<feature type="region of interest" description="Disordered" evidence="1">
    <location>
        <begin position="1"/>
        <end position="25"/>
    </location>
</feature>
<dbReference type="Proteomes" id="UP000663844">
    <property type="component" value="Unassembled WGS sequence"/>
</dbReference>
<keyword evidence="2" id="KW-0472">Membrane</keyword>
<feature type="transmembrane region" description="Helical" evidence="2">
    <location>
        <begin position="127"/>
        <end position="145"/>
    </location>
</feature>
<dbReference type="AlphaFoldDB" id="A0A813PLI2"/>
<evidence type="ECO:0000313" key="3">
    <source>
        <dbReference type="EMBL" id="CAF0755861.1"/>
    </source>
</evidence>
<feature type="compositionally biased region" description="Polar residues" evidence="1">
    <location>
        <begin position="1"/>
        <end position="10"/>
    </location>
</feature>
<evidence type="ECO:0000313" key="6">
    <source>
        <dbReference type="EMBL" id="CAF4044652.1"/>
    </source>
</evidence>
<keyword evidence="2" id="KW-1133">Transmembrane helix</keyword>
<dbReference type="Proteomes" id="UP000663881">
    <property type="component" value="Unassembled WGS sequence"/>
</dbReference>
<dbReference type="Gene3D" id="3.40.50.300">
    <property type="entry name" value="P-loop containing nucleotide triphosphate hydrolases"/>
    <property type="match status" value="1"/>
</dbReference>
<evidence type="ECO:0000313" key="4">
    <source>
        <dbReference type="EMBL" id="CAF0818459.1"/>
    </source>
</evidence>
<dbReference type="EMBL" id="CAJNOG010000014">
    <property type="protein sequence ID" value="CAF0755861.1"/>
    <property type="molecule type" value="Genomic_DNA"/>
</dbReference>
<comment type="caution">
    <text evidence="3">The sequence shown here is derived from an EMBL/GenBank/DDBJ whole genome shotgun (WGS) entry which is preliminary data.</text>
</comment>
<accession>A0A813PLI2</accession>
<proteinExistence type="predicted"/>
<evidence type="ECO:0000313" key="5">
    <source>
        <dbReference type="EMBL" id="CAF4032164.1"/>
    </source>
</evidence>
<dbReference type="EMBL" id="CAJOAY010003634">
    <property type="protein sequence ID" value="CAF4032164.1"/>
    <property type="molecule type" value="Genomic_DNA"/>
</dbReference>
<protein>
    <recommendedName>
        <fullName evidence="8">ATPase AAA-type core domain-containing protein</fullName>
    </recommendedName>
</protein>
<dbReference type="InterPro" id="IPR027417">
    <property type="entry name" value="P-loop_NTPase"/>
</dbReference>
<dbReference type="Proteomes" id="UP000663891">
    <property type="component" value="Unassembled WGS sequence"/>
</dbReference>
<dbReference type="Proteomes" id="UP000663845">
    <property type="component" value="Unassembled WGS sequence"/>
</dbReference>
<evidence type="ECO:0008006" key="8">
    <source>
        <dbReference type="Google" id="ProtNLM"/>
    </source>
</evidence>
<dbReference type="EMBL" id="CAJNON010000028">
    <property type="protein sequence ID" value="CAF0818459.1"/>
    <property type="molecule type" value="Genomic_DNA"/>
</dbReference>
<dbReference type="EMBL" id="CAJOAZ010004113">
    <property type="protein sequence ID" value="CAF4044652.1"/>
    <property type="molecule type" value="Genomic_DNA"/>
</dbReference>
<name>A0A813PLI2_9BILA</name>
<dbReference type="SUPFAM" id="SSF52540">
    <property type="entry name" value="P-loop containing nucleoside triphosphate hydrolases"/>
    <property type="match status" value="1"/>
</dbReference>
<gene>
    <name evidence="3" type="ORF">JYZ213_LOCUS2767</name>
    <name evidence="5" type="ORF">OKA104_LOCUS31637</name>
    <name evidence="6" type="ORF">OXD698_LOCUS32139</name>
    <name evidence="4" type="ORF">VCS650_LOCUS4939</name>
</gene>
<evidence type="ECO:0000256" key="1">
    <source>
        <dbReference type="SAM" id="MobiDB-lite"/>
    </source>
</evidence>